<evidence type="ECO:0000313" key="3">
    <source>
        <dbReference type="Proteomes" id="UP000324104"/>
    </source>
</evidence>
<dbReference type="Proteomes" id="UP000324104">
    <property type="component" value="Unassembled WGS sequence"/>
</dbReference>
<dbReference type="EMBL" id="VTAW01000002">
    <property type="protein sequence ID" value="TYT63386.1"/>
    <property type="molecule type" value="Genomic_DNA"/>
</dbReference>
<gene>
    <name evidence="2" type="ORF">FYC77_02100</name>
</gene>
<accession>A0A5D5ANX3</accession>
<proteinExistence type="predicted"/>
<dbReference type="Pfam" id="PF12690">
    <property type="entry name" value="BsuPI"/>
    <property type="match status" value="1"/>
</dbReference>
<dbReference type="InterPro" id="IPR038144">
    <property type="entry name" value="IPI"/>
</dbReference>
<keyword evidence="3" id="KW-1185">Reference proteome</keyword>
<dbReference type="InterPro" id="IPR020481">
    <property type="entry name" value="Intracell_prot_inh_BsuPI"/>
</dbReference>
<organism evidence="2 3">
    <name type="scientific">Natrialba swarupiae</name>
    <dbReference type="NCBI Taxonomy" id="2448032"/>
    <lineage>
        <taxon>Archaea</taxon>
        <taxon>Methanobacteriati</taxon>
        <taxon>Methanobacteriota</taxon>
        <taxon>Stenosarchaea group</taxon>
        <taxon>Halobacteria</taxon>
        <taxon>Halobacteriales</taxon>
        <taxon>Natrialbaceae</taxon>
        <taxon>Natrialba</taxon>
    </lineage>
</organism>
<dbReference type="RefSeq" id="WP_149079853.1">
    <property type="nucleotide sequence ID" value="NZ_VTAW01000002.1"/>
</dbReference>
<evidence type="ECO:0000259" key="1">
    <source>
        <dbReference type="Pfam" id="PF12690"/>
    </source>
</evidence>
<evidence type="ECO:0000313" key="2">
    <source>
        <dbReference type="EMBL" id="TYT63386.1"/>
    </source>
</evidence>
<protein>
    <recommendedName>
        <fullName evidence="1">Intracellular proteinase inhibitor BsuPI domain-containing protein</fullName>
    </recommendedName>
</protein>
<dbReference type="Gene3D" id="2.60.40.2360">
    <property type="entry name" value="Intracellular proteinase inhibitor BsuPI"/>
    <property type="match status" value="1"/>
</dbReference>
<sequence length="117" mass="12875">MTLEGTLEVAVSRDERGERTVAFAFTVTNAGSDPLELQFPDAANAEFVVQDEGREVWRFTEGRAFAQVLGSERLGGGESTTYEGEWDDPIPGTYTAVAALRSREHDCKGRTEFDVPE</sequence>
<dbReference type="AlphaFoldDB" id="A0A5D5ANX3"/>
<comment type="caution">
    <text evidence="2">The sequence shown here is derived from an EMBL/GenBank/DDBJ whole genome shotgun (WGS) entry which is preliminary data.</text>
</comment>
<feature type="domain" description="Intracellular proteinase inhibitor BsuPI" evidence="1">
    <location>
        <begin position="8"/>
        <end position="104"/>
    </location>
</feature>
<reference evidence="2 3" key="1">
    <citation type="submission" date="2019-08" db="EMBL/GenBank/DDBJ databases">
        <title>Archaea genome.</title>
        <authorList>
            <person name="Kajale S."/>
            <person name="Shouche Y."/>
            <person name="Deshpande N."/>
            <person name="Sharma A."/>
        </authorList>
    </citation>
    <scope>NUCLEOTIDE SEQUENCE [LARGE SCALE GENOMIC DNA]</scope>
    <source>
        <strain evidence="2 3">ESP3B_9</strain>
    </source>
</reference>
<name>A0A5D5ANX3_9EURY</name>